<dbReference type="RefSeq" id="WP_345720531.1">
    <property type="nucleotide sequence ID" value="NZ_BAABRU010000002.1"/>
</dbReference>
<name>A0ABP9WXX7_9CHLR</name>
<comment type="cofactor">
    <cofactor evidence="6">
        <name>[2Fe-2S] cluster</name>
        <dbReference type="ChEBI" id="CHEBI:190135"/>
    </cofactor>
</comment>
<sequence>MAENPKQSGGRRIVSQAEAEAVTAKAGVSSVTRTKVGKPVGERLGLNRREFMAYATAGSLAVLTALGLGTMISPNKDDELVQALTGGGGWIPGGFAYPRIKKGQFGGKFTLARSGESYSLEEAPELNSTGKFFIVKVDKAKGETENGIVATNDNNVGVETSDGGYLIAIYQVCTHLGCLIPFQTSQNRFICPCHGSTFERNSHFVLGPAPRNLDQFPITIEDGALVVDTGKKKTGLTHG</sequence>
<organism evidence="8 9">
    <name type="scientific">Herpetosiphon gulosus</name>
    <dbReference type="NCBI Taxonomy" id="1973496"/>
    <lineage>
        <taxon>Bacteria</taxon>
        <taxon>Bacillati</taxon>
        <taxon>Chloroflexota</taxon>
        <taxon>Chloroflexia</taxon>
        <taxon>Herpetosiphonales</taxon>
        <taxon>Herpetosiphonaceae</taxon>
        <taxon>Herpetosiphon</taxon>
    </lineage>
</organism>
<dbReference type="InterPro" id="IPR005805">
    <property type="entry name" value="Rieske_Fe-S_prot_C"/>
</dbReference>
<dbReference type="EMBL" id="BAABRU010000002">
    <property type="protein sequence ID" value="GAA5526901.1"/>
    <property type="molecule type" value="Genomic_DNA"/>
</dbReference>
<evidence type="ECO:0000313" key="8">
    <source>
        <dbReference type="EMBL" id="GAA5526901.1"/>
    </source>
</evidence>
<dbReference type="InterPro" id="IPR014349">
    <property type="entry name" value="Rieske_Fe-S_prot"/>
</dbReference>
<comment type="caution">
    <text evidence="8">The sequence shown here is derived from an EMBL/GenBank/DDBJ whole genome shotgun (WGS) entry which is preliminary data.</text>
</comment>
<dbReference type="InterPro" id="IPR017941">
    <property type="entry name" value="Rieske_2Fe-2S"/>
</dbReference>
<dbReference type="Pfam" id="PF00355">
    <property type="entry name" value="Rieske"/>
    <property type="match status" value="1"/>
</dbReference>
<evidence type="ECO:0000313" key="9">
    <source>
        <dbReference type="Proteomes" id="UP001428290"/>
    </source>
</evidence>
<evidence type="ECO:0000259" key="7">
    <source>
        <dbReference type="PROSITE" id="PS51296"/>
    </source>
</evidence>
<dbReference type="PANTHER" id="PTHR10134">
    <property type="entry name" value="CYTOCHROME B-C1 COMPLEX SUBUNIT RIESKE, MITOCHONDRIAL"/>
    <property type="match status" value="1"/>
</dbReference>
<evidence type="ECO:0000256" key="4">
    <source>
        <dbReference type="ARBA" id="ARBA00023014"/>
    </source>
</evidence>
<protein>
    <submittedName>
        <fullName evidence="8">Cytochrome b6-f complex iron-sulfur subunit</fullName>
    </submittedName>
</protein>
<keyword evidence="1" id="KW-0001">2Fe-2S</keyword>
<dbReference type="PRINTS" id="PR00162">
    <property type="entry name" value="RIESKE"/>
</dbReference>
<evidence type="ECO:0000256" key="3">
    <source>
        <dbReference type="ARBA" id="ARBA00023004"/>
    </source>
</evidence>
<keyword evidence="2" id="KW-0479">Metal-binding</keyword>
<feature type="domain" description="Rieske" evidence="7">
    <location>
        <begin position="132"/>
        <end position="227"/>
    </location>
</feature>
<dbReference type="Gene3D" id="2.102.10.10">
    <property type="entry name" value="Rieske [2Fe-2S] iron-sulphur domain"/>
    <property type="match status" value="1"/>
</dbReference>
<dbReference type="SUPFAM" id="SSF50022">
    <property type="entry name" value="ISP domain"/>
    <property type="match status" value="1"/>
</dbReference>
<keyword evidence="4" id="KW-0411">Iron-sulfur</keyword>
<accession>A0ABP9WXX7</accession>
<keyword evidence="5" id="KW-1015">Disulfide bond</keyword>
<evidence type="ECO:0000256" key="6">
    <source>
        <dbReference type="ARBA" id="ARBA00034078"/>
    </source>
</evidence>
<evidence type="ECO:0000256" key="1">
    <source>
        <dbReference type="ARBA" id="ARBA00022714"/>
    </source>
</evidence>
<keyword evidence="9" id="KW-1185">Reference proteome</keyword>
<reference evidence="8 9" key="1">
    <citation type="submission" date="2024-02" db="EMBL/GenBank/DDBJ databases">
        <title>Herpetosiphon gulosus NBRC 112829.</title>
        <authorList>
            <person name="Ichikawa N."/>
            <person name="Katano-Makiyama Y."/>
            <person name="Hidaka K."/>
        </authorList>
    </citation>
    <scope>NUCLEOTIDE SEQUENCE [LARGE SCALE GENOMIC DNA]</scope>
    <source>
        <strain evidence="8 9">NBRC 112829</strain>
    </source>
</reference>
<proteinExistence type="predicted"/>
<dbReference type="PROSITE" id="PS51296">
    <property type="entry name" value="RIESKE"/>
    <property type="match status" value="1"/>
</dbReference>
<gene>
    <name evidence="8" type="primary">petC_1</name>
    <name evidence="8" type="ORF">Hgul01_00683</name>
</gene>
<evidence type="ECO:0000256" key="5">
    <source>
        <dbReference type="ARBA" id="ARBA00023157"/>
    </source>
</evidence>
<dbReference type="Proteomes" id="UP001428290">
    <property type="component" value="Unassembled WGS sequence"/>
</dbReference>
<dbReference type="InterPro" id="IPR036922">
    <property type="entry name" value="Rieske_2Fe-2S_sf"/>
</dbReference>
<evidence type="ECO:0000256" key="2">
    <source>
        <dbReference type="ARBA" id="ARBA00022723"/>
    </source>
</evidence>
<keyword evidence="3" id="KW-0408">Iron</keyword>